<organism evidence="1 2">
    <name type="scientific">Faucicola atlantae</name>
    <dbReference type="NCBI Taxonomy" id="34059"/>
    <lineage>
        <taxon>Bacteria</taxon>
        <taxon>Pseudomonadati</taxon>
        <taxon>Pseudomonadota</taxon>
        <taxon>Gammaproteobacteria</taxon>
        <taxon>Moraxellales</taxon>
        <taxon>Moraxellaceae</taxon>
        <taxon>Faucicola</taxon>
    </lineage>
</organism>
<keyword evidence="2" id="KW-1185">Reference proteome</keyword>
<evidence type="ECO:0000313" key="1">
    <source>
        <dbReference type="EMBL" id="OBX79152.1"/>
    </source>
</evidence>
<proteinExistence type="predicted"/>
<evidence type="ECO:0008006" key="3">
    <source>
        <dbReference type="Google" id="ProtNLM"/>
    </source>
</evidence>
<comment type="caution">
    <text evidence="1">The sequence shown here is derived from an EMBL/GenBank/DDBJ whole genome shotgun (WGS) entry which is preliminary data.</text>
</comment>
<accession>A0A1B8QD48</accession>
<protein>
    <recommendedName>
        <fullName evidence="3">Ribbon-helix-helix protein CopG domain-containing protein</fullName>
    </recommendedName>
</protein>
<dbReference type="AlphaFoldDB" id="A0A1B8QD48"/>
<dbReference type="Proteomes" id="UP000092616">
    <property type="component" value="Unassembled WGS sequence"/>
</dbReference>
<sequence>MPTQTQQKQRLKKAKRHVLPVRLDTQAHAELQQQAKAEQRSMSFIALRRYNAGLRLEKQKSN</sequence>
<evidence type="ECO:0000313" key="2">
    <source>
        <dbReference type="Proteomes" id="UP000092616"/>
    </source>
</evidence>
<reference evidence="1 2" key="1">
    <citation type="submission" date="2016-06" db="EMBL/GenBank/DDBJ databases">
        <title>Draft genome of Moraxella atlantae CCUG 59586.</title>
        <authorList>
            <person name="Salva-Serra F."/>
            <person name="Engstrom-Jakobsson H."/>
            <person name="Thorell K."/>
            <person name="Gonzales-Siles L."/>
            <person name="Karlsson R."/>
            <person name="Boulund F."/>
            <person name="Engstrand L."/>
            <person name="Kristiansson E."/>
            <person name="Moore E."/>
        </authorList>
    </citation>
    <scope>NUCLEOTIDE SEQUENCE [LARGE SCALE GENOMIC DNA]</scope>
    <source>
        <strain evidence="1 2">CCUG 59586</strain>
    </source>
</reference>
<dbReference type="RefSeq" id="WP_067337554.1">
    <property type="nucleotide sequence ID" value="NZ_LZNA01000042.1"/>
</dbReference>
<dbReference type="EMBL" id="LZNA01000042">
    <property type="protein sequence ID" value="OBX79152.1"/>
    <property type="molecule type" value="Genomic_DNA"/>
</dbReference>
<name>A0A1B8QD48_9GAMM</name>
<gene>
    <name evidence="1" type="ORF">A9306_09070</name>
</gene>